<dbReference type="AlphaFoldDB" id="A0A1Y5IED9"/>
<evidence type="ECO:0000256" key="7">
    <source>
        <dbReference type="SAM" id="MobiDB-lite"/>
    </source>
</evidence>
<evidence type="ECO:0000313" key="10">
    <source>
        <dbReference type="EMBL" id="OUS47861.1"/>
    </source>
</evidence>
<dbReference type="Proteomes" id="UP000195557">
    <property type="component" value="Unassembled WGS sequence"/>
</dbReference>
<evidence type="ECO:0000256" key="2">
    <source>
        <dbReference type="ARBA" id="ARBA00007656"/>
    </source>
</evidence>
<dbReference type="PROSITE" id="PS01096">
    <property type="entry name" value="PPIC_PPIASE_1"/>
    <property type="match status" value="1"/>
</dbReference>
<evidence type="ECO:0000256" key="4">
    <source>
        <dbReference type="ARBA" id="ARBA00046231"/>
    </source>
</evidence>
<dbReference type="Gene3D" id="3.10.50.40">
    <property type="match status" value="1"/>
</dbReference>
<sequence>MSRAVLPNPSAARAGSALRGRRTTRRTTRCVSPGRALPLEAIADVAVSDQVLAYGSIGFFGATIAFFAYRAFGSAFIGPQASASHVLVKSRARADALKREIEEAVAGGAPLRATFARVAEKESTCPSSKKGGELGSFRRGQMVREFDDVVFTGDLNTVLGPVETQFGSHLILITDRDADAK</sequence>
<keyword evidence="8" id="KW-0812">Transmembrane</keyword>
<dbReference type="eggNOG" id="KOG3258">
    <property type="taxonomic scope" value="Eukaryota"/>
</dbReference>
<dbReference type="InterPro" id="IPR000297">
    <property type="entry name" value="PPIase_PpiC"/>
</dbReference>
<evidence type="ECO:0000256" key="5">
    <source>
        <dbReference type="PROSITE-ProRule" id="PRU00278"/>
    </source>
</evidence>
<comment type="similarity">
    <text evidence="2">Belongs to the PpiC/parvulin rotamase family.</text>
</comment>
<comment type="function">
    <text evidence="4">PPIases accelerate the folding of proteins. It prefers amino acid residues with hydrophobic side chains like leucine and phenylalanine in the P1 position of the peptides substrates.</text>
</comment>
<dbReference type="Pfam" id="PF13616">
    <property type="entry name" value="Rotamase_3"/>
    <property type="match status" value="1"/>
</dbReference>
<organism evidence="10">
    <name type="scientific">Ostreococcus tauri</name>
    <name type="common">Marine green alga</name>
    <dbReference type="NCBI Taxonomy" id="70448"/>
    <lineage>
        <taxon>Eukaryota</taxon>
        <taxon>Viridiplantae</taxon>
        <taxon>Chlorophyta</taxon>
        <taxon>Mamiellophyceae</taxon>
        <taxon>Mamiellales</taxon>
        <taxon>Bathycoccaceae</taxon>
        <taxon>Ostreococcus</taxon>
    </lineage>
</organism>
<evidence type="ECO:0000256" key="8">
    <source>
        <dbReference type="SAM" id="Phobius"/>
    </source>
</evidence>
<keyword evidence="5 6" id="KW-0413">Isomerase</keyword>
<dbReference type="GO" id="GO:0003755">
    <property type="term" value="F:peptidyl-prolyl cis-trans isomerase activity"/>
    <property type="evidence" value="ECO:0007669"/>
    <property type="project" value="UniProtKB-UniRule"/>
</dbReference>
<dbReference type="EC" id="5.2.1.8" evidence="6"/>
<keyword evidence="3" id="KW-0963">Cytoplasm</keyword>
<accession>A0A1Y5IED9</accession>
<dbReference type="InterPro" id="IPR046357">
    <property type="entry name" value="PPIase_dom_sf"/>
</dbReference>
<feature type="domain" description="PpiC" evidence="9">
    <location>
        <begin position="78"/>
        <end position="175"/>
    </location>
</feature>
<keyword evidence="8" id="KW-0472">Membrane</keyword>
<feature type="transmembrane region" description="Helical" evidence="8">
    <location>
        <begin position="51"/>
        <end position="72"/>
    </location>
</feature>
<protein>
    <recommendedName>
        <fullName evidence="6">Peptidyl-prolyl cis-trans isomerase</fullName>
        <ecNumber evidence="6">5.2.1.8</ecNumber>
    </recommendedName>
</protein>
<keyword evidence="8" id="KW-1133">Transmembrane helix</keyword>
<comment type="catalytic activity">
    <reaction evidence="6">
        <text>[protein]-peptidylproline (omega=180) = [protein]-peptidylproline (omega=0)</text>
        <dbReference type="Rhea" id="RHEA:16237"/>
        <dbReference type="Rhea" id="RHEA-COMP:10747"/>
        <dbReference type="Rhea" id="RHEA-COMP:10748"/>
        <dbReference type="ChEBI" id="CHEBI:83833"/>
        <dbReference type="ChEBI" id="CHEBI:83834"/>
        <dbReference type="EC" id="5.2.1.8"/>
    </reaction>
</comment>
<gene>
    <name evidence="10" type="ORF">BE221DRAFT_190182</name>
</gene>
<dbReference type="InterPro" id="IPR052204">
    <property type="entry name" value="PpiC/parvulin_rotamase"/>
</dbReference>
<evidence type="ECO:0000256" key="6">
    <source>
        <dbReference type="RuleBase" id="RU363014"/>
    </source>
</evidence>
<dbReference type="GO" id="GO:0005737">
    <property type="term" value="C:cytoplasm"/>
    <property type="evidence" value="ECO:0007669"/>
    <property type="project" value="UniProtKB-SubCell"/>
</dbReference>
<proteinExistence type="inferred from homology"/>
<keyword evidence="5 6" id="KW-0697">Rotamase</keyword>
<dbReference type="EMBL" id="KZ155776">
    <property type="protein sequence ID" value="OUS47861.1"/>
    <property type="molecule type" value="Genomic_DNA"/>
</dbReference>
<evidence type="ECO:0000256" key="1">
    <source>
        <dbReference type="ARBA" id="ARBA00004496"/>
    </source>
</evidence>
<reference evidence="10" key="1">
    <citation type="submission" date="2017-04" db="EMBL/GenBank/DDBJ databases">
        <title>Population genomics of picophytoplankton unveils novel chromosome hypervariability.</title>
        <authorList>
            <consortium name="DOE Joint Genome Institute"/>
            <person name="Blanc-Mathieu R."/>
            <person name="Krasovec M."/>
            <person name="Hebrard M."/>
            <person name="Yau S."/>
            <person name="Desgranges E."/>
            <person name="Martin J."/>
            <person name="Schackwitz W."/>
            <person name="Kuo A."/>
            <person name="Salin G."/>
            <person name="Donnadieu C."/>
            <person name="Desdevises Y."/>
            <person name="Sanchez-Ferandin S."/>
            <person name="Moreau H."/>
            <person name="Rivals E."/>
            <person name="Grigoriev I.V."/>
            <person name="Grimsley N."/>
            <person name="Eyre-Walker A."/>
            <person name="Piganeau G."/>
        </authorList>
    </citation>
    <scope>NUCLEOTIDE SEQUENCE [LARGE SCALE GENOMIC DNA]</scope>
    <source>
        <strain evidence="10">RCC 1115</strain>
    </source>
</reference>
<dbReference type="InterPro" id="IPR023058">
    <property type="entry name" value="PPIase_PpiC_CS"/>
</dbReference>
<evidence type="ECO:0000256" key="3">
    <source>
        <dbReference type="ARBA" id="ARBA00022490"/>
    </source>
</evidence>
<evidence type="ECO:0000259" key="9">
    <source>
        <dbReference type="PROSITE" id="PS50198"/>
    </source>
</evidence>
<comment type="subcellular location">
    <subcellularLocation>
        <location evidence="1">Cytoplasm</location>
    </subcellularLocation>
</comment>
<dbReference type="PANTHER" id="PTHR43629:SF2">
    <property type="entry name" value="RHODANESE-LIKE_PPIC DOMAIN-CONTAINING PROTEIN 12, CHLOROPLASTIC"/>
    <property type="match status" value="1"/>
</dbReference>
<feature type="region of interest" description="Disordered" evidence="7">
    <location>
        <begin position="1"/>
        <end position="27"/>
    </location>
</feature>
<name>A0A1Y5IED9_OSTTA</name>
<dbReference type="PANTHER" id="PTHR43629">
    <property type="entry name" value="PEPTIDYL-PROLYL CIS-TRANS ISOMERASE"/>
    <property type="match status" value="1"/>
</dbReference>
<dbReference type="PROSITE" id="PS50198">
    <property type="entry name" value="PPIC_PPIASE_2"/>
    <property type="match status" value="1"/>
</dbReference>
<dbReference type="SUPFAM" id="SSF54534">
    <property type="entry name" value="FKBP-like"/>
    <property type="match status" value="1"/>
</dbReference>